<evidence type="ECO:0000259" key="6">
    <source>
        <dbReference type="PROSITE" id="PS50102"/>
    </source>
</evidence>
<dbReference type="FunFam" id="3.30.70.330:FF:000719">
    <property type="entry name" value="Predicted protein"/>
    <property type="match status" value="1"/>
</dbReference>
<keyword evidence="1 2" id="KW-0694">RNA-binding</keyword>
<dbReference type="InterPro" id="IPR045137">
    <property type="entry name" value="RBM26/27"/>
</dbReference>
<feature type="compositionally biased region" description="Polar residues" evidence="5">
    <location>
        <begin position="934"/>
        <end position="944"/>
    </location>
</feature>
<dbReference type="PROSITE" id="PS50103">
    <property type="entry name" value="ZF_C3H1"/>
    <property type="match status" value="1"/>
</dbReference>
<keyword evidence="3" id="KW-0479">Metal-binding</keyword>
<protein>
    <submittedName>
        <fullName evidence="8">RNA recognition motif domain</fullName>
    </submittedName>
</protein>
<feature type="compositionally biased region" description="Pro residues" evidence="5">
    <location>
        <begin position="617"/>
        <end position="636"/>
    </location>
</feature>
<dbReference type="InterPro" id="IPR035979">
    <property type="entry name" value="RBD_domain_sf"/>
</dbReference>
<feature type="region of interest" description="Disordered" evidence="5">
    <location>
        <begin position="606"/>
        <end position="637"/>
    </location>
</feature>
<proteinExistence type="predicted"/>
<dbReference type="InterPro" id="IPR000504">
    <property type="entry name" value="RRM_dom"/>
</dbReference>
<feature type="compositionally biased region" description="Polar residues" evidence="5">
    <location>
        <begin position="964"/>
        <end position="975"/>
    </location>
</feature>
<feature type="compositionally biased region" description="Polar residues" evidence="5">
    <location>
        <begin position="89"/>
        <end position="102"/>
    </location>
</feature>
<gene>
    <name evidence="8" type="ORF">RJ641_006967</name>
</gene>
<evidence type="ECO:0000256" key="5">
    <source>
        <dbReference type="SAM" id="MobiDB-lite"/>
    </source>
</evidence>
<keyword evidence="3" id="KW-0863">Zinc-finger</keyword>
<dbReference type="CDD" id="cd12257">
    <property type="entry name" value="RRM1_RBM26_like"/>
    <property type="match status" value="1"/>
</dbReference>
<organism evidence="8 9">
    <name type="scientific">Dillenia turbinata</name>
    <dbReference type="NCBI Taxonomy" id="194707"/>
    <lineage>
        <taxon>Eukaryota</taxon>
        <taxon>Viridiplantae</taxon>
        <taxon>Streptophyta</taxon>
        <taxon>Embryophyta</taxon>
        <taxon>Tracheophyta</taxon>
        <taxon>Spermatophyta</taxon>
        <taxon>Magnoliopsida</taxon>
        <taxon>eudicotyledons</taxon>
        <taxon>Gunneridae</taxon>
        <taxon>Pentapetalae</taxon>
        <taxon>Dilleniales</taxon>
        <taxon>Dilleniaceae</taxon>
        <taxon>Dillenia</taxon>
    </lineage>
</organism>
<feature type="region of interest" description="Disordered" evidence="5">
    <location>
        <begin position="904"/>
        <end position="975"/>
    </location>
</feature>
<dbReference type="SMART" id="SM00356">
    <property type="entry name" value="ZnF_C3H1"/>
    <property type="match status" value="1"/>
</dbReference>
<evidence type="ECO:0000256" key="2">
    <source>
        <dbReference type="PROSITE-ProRule" id="PRU00176"/>
    </source>
</evidence>
<dbReference type="InterPro" id="IPR012677">
    <property type="entry name" value="Nucleotide-bd_a/b_plait_sf"/>
</dbReference>
<accession>A0AAN8VEG3</accession>
<feature type="coiled-coil region" evidence="4">
    <location>
        <begin position="640"/>
        <end position="674"/>
    </location>
</feature>
<sequence length="1060" mass="116517">SNILIEEDPMELKVSSPNVGGLSPHDCASDPKEKEFSEDDDDDRNHKHRRRETRSQSLERDTMEQVFTRPYRKRNKPFENGHPFRESDSQSTESWKSYNTAPNDRDFTKFDKRRLGSGTFSRAPLDANQKMRVNQSFSAEASLGRGRGRELASWNQRHSRFNSVDIASQMVQQGSIPSNLFPGRVLPHVSNAQSASWGAFGLIPGMPNGGIDTLHSIGLQGSLGPAINPSLNIGISRQRCRDFEERGFCLRGDMCPMEHGVNRIVIEDVQGLSQFNLPVSLPNPHLLSTGALPSVTGPSTALVNSKGFQSKSAKPGMTDDGLGLNGVPSNSAGTGGADLYDPDQPLWNNDDPESSATLLGLHSPKTDEPEPLLHDDFSDLQQGKLSDSTDSERPLRSSGTVVGSQSTSSSVWGRIGRSEVKGKFDSTVNLTGYPENETRVEHETTTNVQGIGHQGKRIAEDYGHKFVDPSSKVSSDAMRNIRKPSQKAQRTLFVNGIPLKNNKKESLLSHFRKFGEVIDVYIPSNSERAFVQFSKREEAEAALKSPEAVMGNRFIKLWWANRDSIPDDGTTTGHNLSVTSLGMVGPSVQSQRVALKVQENLQLAAPKVSSGNTLDAPLPPDHPKPVPANGPKPQPPLQKKLELEMLKEELRKKQEMLDQKRNDFRRQLDKLQKVRFSFRSNLAILKIRFLQAAGLKNDLASEQASKRHKADKASEGSNPATPRSNDPSTVMASAGADSKKYVENALTDSSRKNFMPKLQECSSLKQPRPLAPAGSPLMMHRFKLDNRPTAFRITPPLPDGLADKPGVLVENFHPLYPLRQGTHTMRLALPPWYQVAVMKEHFSSYGDLSAVELEDGENHDGTNGSGVSKSCSALIAFATRQAAERAFANAKCWQGSNLEFTWLTPSSSSNDHGSQESLSYTRRTTKDSEDHAGKSTSCVSQEGSASGIGDRVNSGMETGGVENVESTGESQSGLIPISSENQSVQPYWTWAQFETDFTLLKQPRSVFYYLEATGKPGPVWSRESAVRPLQRPNSADFSVGPSGLFLRSYVKSGHPSKLYT</sequence>
<dbReference type="SMART" id="SM00360">
    <property type="entry name" value="RRM"/>
    <property type="match status" value="1"/>
</dbReference>
<feature type="compositionally biased region" description="Low complexity" evidence="5">
    <location>
        <begin position="397"/>
        <end position="411"/>
    </location>
</feature>
<keyword evidence="4" id="KW-0175">Coiled coil</keyword>
<feature type="region of interest" description="Disordered" evidence="5">
    <location>
        <begin position="1"/>
        <end position="110"/>
    </location>
</feature>
<feature type="compositionally biased region" description="Basic and acidic residues" evidence="5">
    <location>
        <begin position="364"/>
        <end position="377"/>
    </location>
</feature>
<dbReference type="AlphaFoldDB" id="A0AAN8VEG3"/>
<feature type="domain" description="RRM" evidence="6">
    <location>
        <begin position="490"/>
        <end position="562"/>
    </location>
</feature>
<evidence type="ECO:0000313" key="9">
    <source>
        <dbReference type="Proteomes" id="UP001370490"/>
    </source>
</evidence>
<feature type="domain" description="C3H1-type" evidence="7">
    <location>
        <begin position="234"/>
        <end position="262"/>
    </location>
</feature>
<evidence type="ECO:0000259" key="7">
    <source>
        <dbReference type="PROSITE" id="PS50103"/>
    </source>
</evidence>
<dbReference type="Pfam" id="PF00076">
    <property type="entry name" value="RRM_1"/>
    <property type="match status" value="1"/>
</dbReference>
<dbReference type="GO" id="GO:0005634">
    <property type="term" value="C:nucleus"/>
    <property type="evidence" value="ECO:0007669"/>
    <property type="project" value="TreeGrafter"/>
</dbReference>
<dbReference type="EMBL" id="JBAMMX010000014">
    <property type="protein sequence ID" value="KAK6928376.1"/>
    <property type="molecule type" value="Genomic_DNA"/>
</dbReference>
<dbReference type="Gene3D" id="3.30.70.330">
    <property type="match status" value="2"/>
</dbReference>
<feature type="region of interest" description="Disordered" evidence="5">
    <location>
        <begin position="303"/>
        <end position="413"/>
    </location>
</feature>
<dbReference type="InterPro" id="IPR000571">
    <property type="entry name" value="Znf_CCCH"/>
</dbReference>
<keyword evidence="9" id="KW-1185">Reference proteome</keyword>
<keyword evidence="3" id="KW-0862">Zinc</keyword>
<dbReference type="GO" id="GO:0003723">
    <property type="term" value="F:RNA binding"/>
    <property type="evidence" value="ECO:0007669"/>
    <property type="project" value="UniProtKB-UniRule"/>
</dbReference>
<dbReference type="PANTHER" id="PTHR14398:SF0">
    <property type="entry name" value="ZINC FINGER PROTEIN SWM"/>
    <property type="match status" value="1"/>
</dbReference>
<feature type="region of interest" description="Disordered" evidence="5">
    <location>
        <begin position="701"/>
        <end position="736"/>
    </location>
</feature>
<dbReference type="Proteomes" id="UP001370490">
    <property type="component" value="Unassembled WGS sequence"/>
</dbReference>
<feature type="compositionally biased region" description="Polar residues" evidence="5">
    <location>
        <begin position="715"/>
        <end position="731"/>
    </location>
</feature>
<dbReference type="PANTHER" id="PTHR14398">
    <property type="entry name" value="RNA RECOGNITION RRM/RNP DOMAIN"/>
    <property type="match status" value="1"/>
</dbReference>
<dbReference type="PROSITE" id="PS50102">
    <property type="entry name" value="RRM"/>
    <property type="match status" value="1"/>
</dbReference>
<dbReference type="GO" id="GO:0008270">
    <property type="term" value="F:zinc ion binding"/>
    <property type="evidence" value="ECO:0007669"/>
    <property type="project" value="UniProtKB-KW"/>
</dbReference>
<evidence type="ECO:0000256" key="4">
    <source>
        <dbReference type="SAM" id="Coils"/>
    </source>
</evidence>
<dbReference type="SUPFAM" id="SSF54928">
    <property type="entry name" value="RNA-binding domain, RBD"/>
    <property type="match status" value="1"/>
</dbReference>
<feature type="non-terminal residue" evidence="8">
    <location>
        <position position="1"/>
    </location>
</feature>
<feature type="zinc finger region" description="C3H1-type" evidence="3">
    <location>
        <begin position="234"/>
        <end position="262"/>
    </location>
</feature>
<feature type="compositionally biased region" description="Polar residues" evidence="5">
    <location>
        <begin position="904"/>
        <end position="922"/>
    </location>
</feature>
<feature type="compositionally biased region" description="Basic and acidic residues" evidence="5">
    <location>
        <begin position="924"/>
        <end position="933"/>
    </location>
</feature>
<feature type="compositionally biased region" description="Polar residues" evidence="5">
    <location>
        <begin position="379"/>
        <end position="388"/>
    </location>
</feature>
<name>A0AAN8VEG3_9MAGN</name>
<feature type="compositionally biased region" description="Basic and acidic residues" evidence="5">
    <location>
        <begin position="53"/>
        <end position="63"/>
    </location>
</feature>
<reference evidence="8 9" key="1">
    <citation type="submission" date="2023-12" db="EMBL/GenBank/DDBJ databases">
        <title>A high-quality genome assembly for Dillenia turbinata (Dilleniales).</title>
        <authorList>
            <person name="Chanderbali A."/>
        </authorList>
    </citation>
    <scope>NUCLEOTIDE SEQUENCE [LARGE SCALE GENOMIC DNA]</scope>
    <source>
        <strain evidence="8">LSX21</strain>
        <tissue evidence="8">Leaf</tissue>
    </source>
</reference>
<evidence type="ECO:0000256" key="3">
    <source>
        <dbReference type="PROSITE-ProRule" id="PRU00723"/>
    </source>
</evidence>
<feature type="compositionally biased region" description="Basic and acidic residues" evidence="5">
    <location>
        <begin position="76"/>
        <end position="88"/>
    </location>
</feature>
<evidence type="ECO:0000313" key="8">
    <source>
        <dbReference type="EMBL" id="KAK6928376.1"/>
    </source>
</evidence>
<evidence type="ECO:0000256" key="1">
    <source>
        <dbReference type="ARBA" id="ARBA00022884"/>
    </source>
</evidence>
<comment type="caution">
    <text evidence="8">The sequence shown here is derived from an EMBL/GenBank/DDBJ whole genome shotgun (WGS) entry which is preliminary data.</text>
</comment>
<feature type="compositionally biased region" description="Polar residues" evidence="5">
    <location>
        <begin position="303"/>
        <end position="312"/>
    </location>
</feature>